<evidence type="ECO:0000256" key="1">
    <source>
        <dbReference type="SAM" id="MobiDB-lite"/>
    </source>
</evidence>
<feature type="region of interest" description="Disordered" evidence="1">
    <location>
        <begin position="104"/>
        <end position="129"/>
    </location>
</feature>
<reference evidence="3 4" key="1">
    <citation type="submission" date="2017-03" db="EMBL/GenBank/DDBJ databases">
        <authorList>
            <person name="Afonso C.L."/>
            <person name="Miller P.J."/>
            <person name="Scott M.A."/>
            <person name="Spackman E."/>
            <person name="Goraichik I."/>
            <person name="Dimitrov K.M."/>
            <person name="Suarez D.L."/>
            <person name="Swayne D.E."/>
        </authorList>
    </citation>
    <scope>NUCLEOTIDE SEQUENCE [LARGE SCALE GENOMIC DNA]</scope>
    <source>
        <strain evidence="4">6(3)</strain>
    </source>
</reference>
<feature type="domain" description="TadE-like" evidence="2">
    <location>
        <begin position="13"/>
        <end position="53"/>
    </location>
</feature>
<dbReference type="AlphaFoldDB" id="A0A2H1KBQ6"/>
<proteinExistence type="predicted"/>
<evidence type="ECO:0000313" key="3">
    <source>
        <dbReference type="EMBL" id="SMX96974.1"/>
    </source>
</evidence>
<protein>
    <submittedName>
        <fullName evidence="3">TadE-like protein</fullName>
    </submittedName>
</protein>
<feature type="compositionally biased region" description="Basic and acidic residues" evidence="1">
    <location>
        <begin position="120"/>
        <end position="129"/>
    </location>
</feature>
<dbReference type="Proteomes" id="UP000234327">
    <property type="component" value="Unassembled WGS sequence"/>
</dbReference>
<evidence type="ECO:0000259" key="2">
    <source>
        <dbReference type="Pfam" id="PF07811"/>
    </source>
</evidence>
<sequence>MMMTMRPHDKDRGAITIEMVVIMPVLVMCLLIIFHVAVWNQASSIAHAASSAALTDARRLEGSETSGTAAARRILQDNSTMLKDSDVSVSVSGQTVTVRVTGRSTSMVPGKVSTVTSEARGPKERTTEP</sequence>
<gene>
    <name evidence="3" type="ORF">BAURA63_03153</name>
</gene>
<evidence type="ECO:0000313" key="4">
    <source>
        <dbReference type="Proteomes" id="UP000234327"/>
    </source>
</evidence>
<organism evidence="3 4">
    <name type="scientific">Brevibacterium aurantiacum</name>
    <dbReference type="NCBI Taxonomy" id="273384"/>
    <lineage>
        <taxon>Bacteria</taxon>
        <taxon>Bacillati</taxon>
        <taxon>Actinomycetota</taxon>
        <taxon>Actinomycetes</taxon>
        <taxon>Micrococcales</taxon>
        <taxon>Brevibacteriaceae</taxon>
        <taxon>Brevibacterium</taxon>
    </lineage>
</organism>
<accession>A0A2H1KBQ6</accession>
<name>A0A2H1KBQ6_BREAU</name>
<dbReference type="EMBL" id="FXYZ01000017">
    <property type="protein sequence ID" value="SMX96974.1"/>
    <property type="molecule type" value="Genomic_DNA"/>
</dbReference>
<dbReference type="Pfam" id="PF07811">
    <property type="entry name" value="TadE"/>
    <property type="match status" value="1"/>
</dbReference>
<dbReference type="InterPro" id="IPR012495">
    <property type="entry name" value="TadE-like_dom"/>
</dbReference>